<sequence length="199" mass="19551">VEAGGPDNLCQTDSPQALTLSGASIGGGASTAAWSIVSGGGTLSSTAQTATPQAVTYTPAANFSGTVELLLTTNDPMGACPAVTATRTITVDEAATVEAGGPETVCQNSSPFVVPLTGASVGGSVSLASWSIISGGGTLSNTGLTSDPASVSYSPEANFTGTVTLQLTSATPPGVCPAVIDVRILEVLNVGCGTFPWNR</sequence>
<evidence type="ECO:0000313" key="2">
    <source>
        <dbReference type="Proteomes" id="UP000199021"/>
    </source>
</evidence>
<evidence type="ECO:0000313" key="1">
    <source>
        <dbReference type="EMBL" id="SER26022.1"/>
    </source>
</evidence>
<protein>
    <recommendedName>
        <fullName evidence="3">PKD domain-containing protein</fullName>
    </recommendedName>
</protein>
<proteinExistence type="predicted"/>
<reference evidence="2" key="1">
    <citation type="submission" date="2016-10" db="EMBL/GenBank/DDBJ databases">
        <authorList>
            <person name="Varghese N."/>
            <person name="Submissions S."/>
        </authorList>
    </citation>
    <scope>NUCLEOTIDE SEQUENCE [LARGE SCALE GENOMIC DNA]</scope>
    <source>
        <strain evidence="2">DSM 24740</strain>
    </source>
</reference>
<keyword evidence="2" id="KW-1185">Reference proteome</keyword>
<gene>
    <name evidence="1" type="ORF">SAMN05444359_1311</name>
</gene>
<dbReference type="AlphaFoldDB" id="A0A1H9MQQ7"/>
<dbReference type="EMBL" id="FOFB01000031">
    <property type="protein sequence ID" value="SER26022.1"/>
    <property type="molecule type" value="Genomic_DNA"/>
</dbReference>
<accession>A0A1H9MQQ7</accession>
<evidence type="ECO:0008006" key="3">
    <source>
        <dbReference type="Google" id="ProtNLM"/>
    </source>
</evidence>
<name>A0A1H9MQQ7_9BACT</name>
<dbReference type="RefSeq" id="WP_175489491.1">
    <property type="nucleotide sequence ID" value="NZ_FOFB01000031.1"/>
</dbReference>
<dbReference type="STRING" id="478744.SAMN05444359_1311"/>
<feature type="non-terminal residue" evidence="1">
    <location>
        <position position="1"/>
    </location>
</feature>
<dbReference type="InParanoid" id="A0A1H9MQQ7"/>
<dbReference type="Proteomes" id="UP000199021">
    <property type="component" value="Unassembled WGS sequence"/>
</dbReference>
<organism evidence="1 2">
    <name type="scientific">Neolewinella agarilytica</name>
    <dbReference type="NCBI Taxonomy" id="478744"/>
    <lineage>
        <taxon>Bacteria</taxon>
        <taxon>Pseudomonadati</taxon>
        <taxon>Bacteroidota</taxon>
        <taxon>Saprospiria</taxon>
        <taxon>Saprospirales</taxon>
        <taxon>Lewinellaceae</taxon>
        <taxon>Neolewinella</taxon>
    </lineage>
</organism>